<dbReference type="InterPro" id="IPR012340">
    <property type="entry name" value="NA-bd_OB-fold"/>
</dbReference>
<dbReference type="Proteomes" id="UP000281813">
    <property type="component" value="Unassembled WGS sequence"/>
</dbReference>
<keyword evidence="4" id="KW-1185">Reference proteome</keyword>
<reference evidence="3 4" key="1">
    <citation type="journal article" date="2015" name="Antonie Van Leeuwenhoek">
        <title>Oceanobacillus bengalensis sp. nov., a bacterium isolated from seawater of the Bay of Bengal.</title>
        <authorList>
            <person name="Yongchang O."/>
            <person name="Xiang W."/>
            <person name="Wang G."/>
        </authorList>
    </citation>
    <scope>NUCLEOTIDE SEQUENCE [LARGE SCALE GENOMIC DNA]</scope>
    <source>
        <strain evidence="3 4">MCCC 1K00260</strain>
    </source>
</reference>
<accession>A0A494Z2C1</accession>
<evidence type="ECO:0000313" key="3">
    <source>
        <dbReference type="EMBL" id="RKQ16633.1"/>
    </source>
</evidence>
<evidence type="ECO:0000259" key="2">
    <source>
        <dbReference type="Pfam" id="PF12172"/>
    </source>
</evidence>
<dbReference type="Gene3D" id="6.10.30.10">
    <property type="match status" value="1"/>
</dbReference>
<dbReference type="AlphaFoldDB" id="A0A494Z2C1"/>
<feature type="domain" description="ChsH2 C-terminal OB-fold" evidence="1">
    <location>
        <begin position="55"/>
        <end position="117"/>
    </location>
</feature>
<dbReference type="PANTHER" id="PTHR34075">
    <property type="entry name" value="BLR3430 PROTEIN"/>
    <property type="match status" value="1"/>
</dbReference>
<feature type="domain" description="ChsH2 rubredoxin-like zinc ribbon" evidence="2">
    <location>
        <begin position="18"/>
        <end position="52"/>
    </location>
</feature>
<dbReference type="SUPFAM" id="SSF50249">
    <property type="entry name" value="Nucleic acid-binding proteins"/>
    <property type="match status" value="1"/>
</dbReference>
<protein>
    <submittedName>
        <fullName evidence="3">Zn-ribbon domain-containing OB-fold protein</fullName>
    </submittedName>
</protein>
<dbReference type="InterPro" id="IPR022002">
    <property type="entry name" value="ChsH2_Znr"/>
</dbReference>
<evidence type="ECO:0000259" key="1">
    <source>
        <dbReference type="Pfam" id="PF01796"/>
    </source>
</evidence>
<dbReference type="EMBL" id="RBZO01000008">
    <property type="protein sequence ID" value="RKQ16633.1"/>
    <property type="molecule type" value="Genomic_DNA"/>
</dbReference>
<gene>
    <name evidence="3" type="ORF">D8M05_07105</name>
</gene>
<comment type="caution">
    <text evidence="3">The sequence shown here is derived from an EMBL/GenBank/DDBJ whole genome shotgun (WGS) entry which is preliminary data.</text>
</comment>
<sequence length="132" mass="15405">MVQKIPKPIYDEESRPFWDGLNNGELLIQHCNSCRENIFYPRSICPHCFSEEIQWSKASGNGRIYSYTVVHQAFGPYKEEVPFIVGIIDLDEGVRMMTRIIGERDQIAIDKQVSVVYQQIDNDFVLPYFRLV</sequence>
<proteinExistence type="predicted"/>
<dbReference type="InterPro" id="IPR052513">
    <property type="entry name" value="Thioester_dehydratase-like"/>
</dbReference>
<name>A0A494Z2C1_9BACI</name>
<dbReference type="InterPro" id="IPR002878">
    <property type="entry name" value="ChsH2_C"/>
</dbReference>
<dbReference type="Pfam" id="PF01796">
    <property type="entry name" value="OB_ChsH2_C"/>
    <property type="match status" value="1"/>
</dbReference>
<organism evidence="3 4">
    <name type="scientific">Oceanobacillus bengalensis</name>
    <dbReference type="NCBI Taxonomy" id="1435466"/>
    <lineage>
        <taxon>Bacteria</taxon>
        <taxon>Bacillati</taxon>
        <taxon>Bacillota</taxon>
        <taxon>Bacilli</taxon>
        <taxon>Bacillales</taxon>
        <taxon>Bacillaceae</taxon>
        <taxon>Oceanobacillus</taxon>
    </lineage>
</organism>
<dbReference type="Pfam" id="PF12172">
    <property type="entry name" value="zf-ChsH2"/>
    <property type="match status" value="1"/>
</dbReference>
<dbReference type="OrthoDB" id="9785144at2"/>
<dbReference type="RefSeq" id="WP_121130072.1">
    <property type="nucleotide sequence ID" value="NZ_JBHUFK010000003.1"/>
</dbReference>
<dbReference type="PANTHER" id="PTHR34075:SF5">
    <property type="entry name" value="BLR3430 PROTEIN"/>
    <property type="match status" value="1"/>
</dbReference>
<evidence type="ECO:0000313" key="4">
    <source>
        <dbReference type="Proteomes" id="UP000281813"/>
    </source>
</evidence>